<feature type="coiled-coil region" evidence="1">
    <location>
        <begin position="132"/>
        <end position="159"/>
    </location>
</feature>
<gene>
    <name evidence="3" type="ORF">FB475_5028</name>
</gene>
<dbReference type="EMBL" id="VFMM01000002">
    <property type="protein sequence ID" value="TQJ12100.1"/>
    <property type="molecule type" value="Genomic_DNA"/>
</dbReference>
<dbReference type="Proteomes" id="UP000316298">
    <property type="component" value="Unassembled WGS sequence"/>
</dbReference>
<feature type="transmembrane region" description="Helical" evidence="2">
    <location>
        <begin position="7"/>
        <end position="25"/>
    </location>
</feature>
<reference evidence="3 4" key="1">
    <citation type="submission" date="2019-06" db="EMBL/GenBank/DDBJ databases">
        <title>Sequencing the genomes of 1000 actinobacteria strains.</title>
        <authorList>
            <person name="Klenk H.-P."/>
        </authorList>
    </citation>
    <scope>NUCLEOTIDE SEQUENCE [LARGE SCALE GENOMIC DNA]</scope>
    <source>
        <strain evidence="3 4">DSM 17305</strain>
    </source>
</reference>
<evidence type="ECO:0000256" key="1">
    <source>
        <dbReference type="SAM" id="Coils"/>
    </source>
</evidence>
<keyword evidence="2" id="KW-1133">Transmembrane helix</keyword>
<evidence type="ECO:0000313" key="3">
    <source>
        <dbReference type="EMBL" id="TQJ12100.1"/>
    </source>
</evidence>
<evidence type="ECO:0000313" key="4">
    <source>
        <dbReference type="Proteomes" id="UP000316298"/>
    </source>
</evidence>
<organism evidence="3 4">
    <name type="scientific">Kribbella jejuensis</name>
    <dbReference type="NCBI Taxonomy" id="236068"/>
    <lineage>
        <taxon>Bacteria</taxon>
        <taxon>Bacillati</taxon>
        <taxon>Actinomycetota</taxon>
        <taxon>Actinomycetes</taxon>
        <taxon>Propionibacteriales</taxon>
        <taxon>Kribbellaceae</taxon>
        <taxon>Kribbella</taxon>
    </lineage>
</organism>
<proteinExistence type="predicted"/>
<keyword evidence="2" id="KW-0472">Membrane</keyword>
<keyword evidence="1" id="KW-0175">Coiled coil</keyword>
<comment type="caution">
    <text evidence="3">The sequence shown here is derived from an EMBL/GenBank/DDBJ whole genome shotgun (WGS) entry which is preliminary data.</text>
</comment>
<dbReference type="InterPro" id="IPR025333">
    <property type="entry name" value="DUF4239"/>
</dbReference>
<evidence type="ECO:0000256" key="2">
    <source>
        <dbReference type="SAM" id="Phobius"/>
    </source>
</evidence>
<keyword evidence="4" id="KW-1185">Reference proteome</keyword>
<accession>A0A542E9U4</accession>
<keyword evidence="2" id="KW-0812">Transmembrane</keyword>
<dbReference type="Pfam" id="PF14023">
    <property type="entry name" value="Bestrophin-like"/>
    <property type="match status" value="1"/>
</dbReference>
<name>A0A542E9U4_9ACTN</name>
<feature type="transmembrane region" description="Helical" evidence="2">
    <location>
        <begin position="206"/>
        <end position="227"/>
    </location>
</feature>
<dbReference type="AlphaFoldDB" id="A0A542E9U4"/>
<dbReference type="RefSeq" id="WP_141858984.1">
    <property type="nucleotide sequence ID" value="NZ_BAAAKA010000005.1"/>
</dbReference>
<protein>
    <submittedName>
        <fullName evidence="3">Uncharacterized protein DUF4239</fullName>
    </submittedName>
</protein>
<dbReference type="OrthoDB" id="3427059at2"/>
<feature type="transmembrane region" description="Helical" evidence="2">
    <location>
        <begin position="181"/>
        <end position="200"/>
    </location>
</feature>
<feature type="transmembrane region" description="Helical" evidence="2">
    <location>
        <begin position="45"/>
        <end position="64"/>
    </location>
</feature>
<sequence length="255" mass="27477">MSLFVSGVLWVGSIMIVTAVLAVLLRKWRQRVGREANNEVAGQVFTVVGGVNVVIAAFVLISLFDGMDTAAKTTYDEANALVAVQWAGDSLAPADRAKVRQLTRAYANEVSGREWPAMRAGRDVGDQGWTLLTSLQKTVEQAKTTSERQEDRRVEAANQLWNVYQARQNRLNSSGSGVSEVVWFAILIGSVMSVALMFMFGGPGLYSYAFIVSMLAGAIGLLLFAIYQLQNPFSGGADVGPDAFLSALSRLSDSG</sequence>